<dbReference type="OrthoDB" id="9778880at2"/>
<sequence>MTVQLRGVLTALATPFADDGSVDAARLRALVDRSIEGGVHGVVACGSTGEFSALSGDERRLVVETVVDQAAHRVPVIAQTGATSTTEAIALSRHAQSAGADVIMPVAPYYEALSVAETLTYLRAVAGSVDIPVMLYNLPPATGVDLDPDTVGALAREVDNIRYIKNTTVDMAQSAALIHDHGDVISTFVGWDSLLLSALAEGAAGVMAGTANVVPAELVAVYDAVSAGDLQEARRAWSQVYPLIGAIMAQPFIPAVKAALTAVGFPVGPPRPPVAELDPDAIAHIAKLATAVGDPILAS</sequence>
<comment type="subunit">
    <text evidence="12">Homotetramer; dimer of dimers.</text>
</comment>
<dbReference type="PIRSF" id="PIRSF001365">
    <property type="entry name" value="DHDPS"/>
    <property type="match status" value="1"/>
</dbReference>
<evidence type="ECO:0000256" key="3">
    <source>
        <dbReference type="ARBA" id="ARBA00007592"/>
    </source>
</evidence>
<feature type="binding site" evidence="15">
    <location>
        <position position="207"/>
    </location>
    <ligand>
        <name>pyruvate</name>
        <dbReference type="ChEBI" id="CHEBI:15361"/>
    </ligand>
</feature>
<dbReference type="HAMAP" id="MF_00418">
    <property type="entry name" value="DapA"/>
    <property type="match status" value="1"/>
</dbReference>
<evidence type="ECO:0000256" key="1">
    <source>
        <dbReference type="ARBA" id="ARBA00003294"/>
    </source>
</evidence>
<proteinExistence type="inferred from homology"/>
<keyword evidence="5 12" id="KW-0963">Cytoplasm</keyword>
<evidence type="ECO:0000256" key="11">
    <source>
        <dbReference type="ARBA" id="ARBA00047836"/>
    </source>
</evidence>
<dbReference type="CDD" id="cd00408">
    <property type="entry name" value="DHDPS-like"/>
    <property type="match status" value="1"/>
</dbReference>
<comment type="caution">
    <text evidence="12">Was originally thought to be a dihydrodipicolinate synthase (DHDPS), catalyzing the condensation of (S)-aspartate-beta-semialdehyde [(S)-ASA] and pyruvate to dihydrodipicolinate (DHDP). However, it was shown in E.coli that the product of the enzymatic reaction is not dihydrodipicolinate but in fact (4S)-4-hydroxy-2,3,4,5-tetrahydro-(2S)-dipicolinic acid (HTPA), and that the consecutive dehydration reaction leading to DHDP is not spontaneous but catalyzed by DapB.</text>
</comment>
<feature type="site" description="Part of a proton relay during catalysis" evidence="12">
    <location>
        <position position="47"/>
    </location>
</feature>
<evidence type="ECO:0000256" key="9">
    <source>
        <dbReference type="ARBA" id="ARBA00023239"/>
    </source>
</evidence>
<dbReference type="RefSeq" id="WP_091159281.1">
    <property type="nucleotide sequence ID" value="NZ_FNOT01000011.1"/>
</dbReference>
<comment type="catalytic activity">
    <reaction evidence="11 12">
        <text>L-aspartate 4-semialdehyde + pyruvate = (2S,4S)-4-hydroxy-2,3,4,5-tetrahydrodipicolinate + H2O + H(+)</text>
        <dbReference type="Rhea" id="RHEA:34171"/>
        <dbReference type="ChEBI" id="CHEBI:15361"/>
        <dbReference type="ChEBI" id="CHEBI:15377"/>
        <dbReference type="ChEBI" id="CHEBI:15378"/>
        <dbReference type="ChEBI" id="CHEBI:67139"/>
        <dbReference type="ChEBI" id="CHEBI:537519"/>
        <dbReference type="EC" id="4.3.3.7"/>
    </reaction>
</comment>
<organism evidence="16 17">
    <name type="scientific">Geodermatophilus africanus</name>
    <dbReference type="NCBI Taxonomy" id="1137993"/>
    <lineage>
        <taxon>Bacteria</taxon>
        <taxon>Bacillati</taxon>
        <taxon>Actinomycetota</taxon>
        <taxon>Actinomycetes</taxon>
        <taxon>Geodermatophilales</taxon>
        <taxon>Geodermatophilaceae</taxon>
        <taxon>Geodermatophilus</taxon>
    </lineage>
</organism>
<keyword evidence="8 12" id="KW-0457">Lysine biosynthesis</keyword>
<evidence type="ECO:0000313" key="17">
    <source>
        <dbReference type="Proteomes" id="UP000198921"/>
    </source>
</evidence>
<dbReference type="EMBL" id="FNOT01000011">
    <property type="protein sequence ID" value="SDY75437.1"/>
    <property type="molecule type" value="Genomic_DNA"/>
</dbReference>
<comment type="caution">
    <text evidence="12">Lacks conserved residue(s) required for the propagation of feature annotation.</text>
</comment>
<feature type="active site" description="Proton donor/acceptor" evidence="12 14">
    <location>
        <position position="136"/>
    </location>
</feature>
<accession>A0A1H3MFD8</accession>
<reference evidence="17" key="1">
    <citation type="submission" date="2016-10" db="EMBL/GenBank/DDBJ databases">
        <authorList>
            <person name="Varghese N."/>
            <person name="Submissions S."/>
        </authorList>
    </citation>
    <scope>NUCLEOTIDE SEQUENCE [LARGE SCALE GENOMIC DNA]</scope>
    <source>
        <strain evidence="17">DSM 45422</strain>
    </source>
</reference>
<comment type="function">
    <text evidence="1 12">Catalyzes the condensation of (S)-aspartate-beta-semialdehyde [(S)-ASA] and pyruvate to 4-hydroxy-tetrahydrodipicolinate (HTPA).</text>
</comment>
<comment type="similarity">
    <text evidence="3 12 13">Belongs to the DapA family.</text>
</comment>
<evidence type="ECO:0000256" key="8">
    <source>
        <dbReference type="ARBA" id="ARBA00023154"/>
    </source>
</evidence>
<evidence type="ECO:0000256" key="14">
    <source>
        <dbReference type="PIRSR" id="PIRSR001365-1"/>
    </source>
</evidence>
<keyword evidence="17" id="KW-1185">Reference proteome</keyword>
<dbReference type="GO" id="GO:0008840">
    <property type="term" value="F:4-hydroxy-tetrahydrodipicolinate synthase activity"/>
    <property type="evidence" value="ECO:0007669"/>
    <property type="project" value="UniProtKB-UniRule"/>
</dbReference>
<evidence type="ECO:0000313" key="16">
    <source>
        <dbReference type="EMBL" id="SDY75437.1"/>
    </source>
</evidence>
<dbReference type="GO" id="GO:0005737">
    <property type="term" value="C:cytoplasm"/>
    <property type="evidence" value="ECO:0007669"/>
    <property type="project" value="UniProtKB-SubCell"/>
</dbReference>
<evidence type="ECO:0000256" key="4">
    <source>
        <dbReference type="ARBA" id="ARBA00012086"/>
    </source>
</evidence>
<evidence type="ECO:0000256" key="10">
    <source>
        <dbReference type="ARBA" id="ARBA00023270"/>
    </source>
</evidence>
<dbReference type="PANTHER" id="PTHR12128:SF66">
    <property type="entry name" value="4-HYDROXY-2-OXOGLUTARATE ALDOLASE, MITOCHONDRIAL"/>
    <property type="match status" value="1"/>
</dbReference>
<dbReference type="UniPathway" id="UPA00034">
    <property type="reaction ID" value="UER00017"/>
</dbReference>
<dbReference type="EC" id="4.3.3.7" evidence="4 12"/>
<dbReference type="Gene3D" id="3.20.20.70">
    <property type="entry name" value="Aldolase class I"/>
    <property type="match status" value="1"/>
</dbReference>
<dbReference type="STRING" id="1137993.SAMN05660209_03610"/>
<dbReference type="InterPro" id="IPR013785">
    <property type="entry name" value="Aldolase_TIM"/>
</dbReference>
<evidence type="ECO:0000256" key="12">
    <source>
        <dbReference type="HAMAP-Rule" id="MF_00418"/>
    </source>
</evidence>
<feature type="active site" description="Schiff-base intermediate with substrate" evidence="12 14">
    <location>
        <position position="165"/>
    </location>
</feature>
<evidence type="ECO:0000256" key="7">
    <source>
        <dbReference type="ARBA" id="ARBA00022915"/>
    </source>
</evidence>
<dbReference type="InterPro" id="IPR002220">
    <property type="entry name" value="DapA-like"/>
</dbReference>
<evidence type="ECO:0000256" key="5">
    <source>
        <dbReference type="ARBA" id="ARBA00022490"/>
    </source>
</evidence>
<comment type="pathway">
    <text evidence="2 12">Amino-acid biosynthesis; L-lysine biosynthesis via DAP pathway; (S)-tetrahydrodipicolinate from L-aspartate: step 3/4.</text>
</comment>
<gene>
    <name evidence="12" type="primary">dapA</name>
    <name evidence="16" type="ORF">SAMN05660209_03610</name>
</gene>
<dbReference type="SUPFAM" id="SSF51569">
    <property type="entry name" value="Aldolase"/>
    <property type="match status" value="1"/>
</dbReference>
<dbReference type="GO" id="GO:0009089">
    <property type="term" value="P:lysine biosynthetic process via diaminopimelate"/>
    <property type="evidence" value="ECO:0007669"/>
    <property type="project" value="UniProtKB-UniRule"/>
</dbReference>
<dbReference type="InterPro" id="IPR005263">
    <property type="entry name" value="DapA"/>
</dbReference>
<comment type="subcellular location">
    <subcellularLocation>
        <location evidence="12">Cytoplasm</location>
    </subcellularLocation>
</comment>
<feature type="binding site" evidence="12 15">
    <location>
        <position position="48"/>
    </location>
    <ligand>
        <name>pyruvate</name>
        <dbReference type="ChEBI" id="CHEBI:15361"/>
    </ligand>
</feature>
<protein>
    <recommendedName>
        <fullName evidence="4 12">4-hydroxy-tetrahydrodipicolinate synthase</fullName>
        <shortName evidence="12">HTPA synthase</shortName>
        <ecNumber evidence="4 12">4.3.3.7</ecNumber>
    </recommendedName>
</protein>
<keyword evidence="6 12" id="KW-0028">Amino-acid biosynthesis</keyword>
<name>A0A1H3MFD8_9ACTN</name>
<dbReference type="GO" id="GO:0019877">
    <property type="term" value="P:diaminopimelate biosynthetic process"/>
    <property type="evidence" value="ECO:0007669"/>
    <property type="project" value="UniProtKB-UniRule"/>
</dbReference>
<evidence type="ECO:0000256" key="6">
    <source>
        <dbReference type="ARBA" id="ARBA00022605"/>
    </source>
</evidence>
<dbReference type="PRINTS" id="PR00146">
    <property type="entry name" value="DHPICSNTHASE"/>
</dbReference>
<keyword evidence="7 12" id="KW-0220">Diaminopimelate biosynthesis</keyword>
<keyword evidence="9 12" id="KW-0456">Lyase</keyword>
<evidence type="ECO:0000256" key="13">
    <source>
        <dbReference type="PIRNR" id="PIRNR001365"/>
    </source>
</evidence>
<keyword evidence="10 12" id="KW-0704">Schiff base</keyword>
<dbReference type="AlphaFoldDB" id="A0A1H3MFD8"/>
<feature type="site" description="Part of a proton relay during catalysis" evidence="12">
    <location>
        <position position="110"/>
    </location>
</feature>
<dbReference type="InterPro" id="IPR020624">
    <property type="entry name" value="Schiff_base-form_aldolases_CS"/>
</dbReference>
<evidence type="ECO:0000256" key="2">
    <source>
        <dbReference type="ARBA" id="ARBA00005120"/>
    </source>
</evidence>
<dbReference type="Pfam" id="PF00701">
    <property type="entry name" value="DHDPS"/>
    <property type="match status" value="1"/>
</dbReference>
<dbReference type="PANTHER" id="PTHR12128">
    <property type="entry name" value="DIHYDRODIPICOLINATE SYNTHASE"/>
    <property type="match status" value="1"/>
</dbReference>
<evidence type="ECO:0000256" key="15">
    <source>
        <dbReference type="PIRSR" id="PIRSR001365-2"/>
    </source>
</evidence>
<dbReference type="SMART" id="SM01130">
    <property type="entry name" value="DHDPS"/>
    <property type="match status" value="1"/>
</dbReference>
<dbReference type="PROSITE" id="PS00665">
    <property type="entry name" value="DHDPS_1"/>
    <property type="match status" value="1"/>
</dbReference>
<dbReference type="Proteomes" id="UP000198921">
    <property type="component" value="Unassembled WGS sequence"/>
</dbReference>
<dbReference type="NCBIfam" id="TIGR00674">
    <property type="entry name" value="dapA"/>
    <property type="match status" value="1"/>
</dbReference>